<proteinExistence type="predicted"/>
<dbReference type="Proteomes" id="UP000199032">
    <property type="component" value="Unassembled WGS sequence"/>
</dbReference>
<dbReference type="InterPro" id="IPR011990">
    <property type="entry name" value="TPR-like_helical_dom_sf"/>
</dbReference>
<dbReference type="InterPro" id="IPR006597">
    <property type="entry name" value="Sel1-like"/>
</dbReference>
<dbReference type="SUPFAM" id="SSF81901">
    <property type="entry name" value="HCP-like"/>
    <property type="match status" value="1"/>
</dbReference>
<dbReference type="SMART" id="SM00671">
    <property type="entry name" value="SEL1"/>
    <property type="match status" value="2"/>
</dbReference>
<evidence type="ECO:0000313" key="4">
    <source>
        <dbReference type="Proteomes" id="UP000199032"/>
    </source>
</evidence>
<keyword evidence="2" id="KW-0812">Transmembrane</keyword>
<evidence type="ECO:0000313" key="3">
    <source>
        <dbReference type="EMBL" id="CUS37470.1"/>
    </source>
</evidence>
<feature type="region of interest" description="Disordered" evidence="1">
    <location>
        <begin position="65"/>
        <end position="189"/>
    </location>
</feature>
<dbReference type="AlphaFoldDB" id="A0A0S4LKN5"/>
<dbReference type="Pfam" id="PF08238">
    <property type="entry name" value="Sel1"/>
    <property type="match status" value="2"/>
</dbReference>
<dbReference type="InterPro" id="IPR050767">
    <property type="entry name" value="Sel1_AlgK"/>
</dbReference>
<dbReference type="Gene3D" id="1.25.40.10">
    <property type="entry name" value="Tetratricopeptide repeat domain"/>
    <property type="match status" value="1"/>
</dbReference>
<feature type="compositionally biased region" description="Low complexity" evidence="1">
    <location>
        <begin position="141"/>
        <end position="152"/>
    </location>
</feature>
<dbReference type="STRING" id="1742972.COMA1_40070"/>
<evidence type="ECO:0000256" key="2">
    <source>
        <dbReference type="SAM" id="Phobius"/>
    </source>
</evidence>
<accession>A0A0S4LKN5</accession>
<name>A0A0S4LKN5_9BACT</name>
<feature type="region of interest" description="Disordered" evidence="1">
    <location>
        <begin position="1"/>
        <end position="24"/>
    </location>
</feature>
<dbReference type="PANTHER" id="PTHR11102">
    <property type="entry name" value="SEL-1-LIKE PROTEIN"/>
    <property type="match status" value="1"/>
</dbReference>
<feature type="compositionally biased region" description="Basic and acidic residues" evidence="1">
    <location>
        <begin position="153"/>
        <end position="174"/>
    </location>
</feature>
<dbReference type="RefSeq" id="WP_218055402.1">
    <property type="nucleotide sequence ID" value="NZ_CZQA01000010.1"/>
</dbReference>
<reference evidence="3 4" key="1">
    <citation type="submission" date="2015-10" db="EMBL/GenBank/DDBJ databases">
        <authorList>
            <person name="Gilbert D.G."/>
        </authorList>
    </citation>
    <scope>NUCLEOTIDE SEQUENCE [LARGE SCALE GENOMIC DNA]</scope>
    <source>
        <strain evidence="3">COMA1</strain>
    </source>
</reference>
<organism evidence="3 4">
    <name type="scientific">Candidatus Nitrospira nitrosa</name>
    <dbReference type="NCBI Taxonomy" id="1742972"/>
    <lineage>
        <taxon>Bacteria</taxon>
        <taxon>Pseudomonadati</taxon>
        <taxon>Nitrospirota</taxon>
        <taxon>Nitrospiria</taxon>
        <taxon>Nitrospirales</taxon>
        <taxon>Nitrospiraceae</taxon>
        <taxon>Nitrospira</taxon>
    </lineage>
</organism>
<keyword evidence="2" id="KW-1133">Transmembrane helix</keyword>
<evidence type="ECO:0008006" key="5">
    <source>
        <dbReference type="Google" id="ProtNLM"/>
    </source>
</evidence>
<dbReference type="PANTHER" id="PTHR11102:SF160">
    <property type="entry name" value="ERAD-ASSOCIATED E3 UBIQUITIN-PROTEIN LIGASE COMPONENT HRD3"/>
    <property type="match status" value="1"/>
</dbReference>
<keyword evidence="2" id="KW-0472">Membrane</keyword>
<sequence>MFQFSDQQDDGGKHPPSNPSVVSKAYPGLVLVPPSDRTILRRRIVRGALVLVAVIWTIWTFTAQPPASDNTTPCQSEAGQSGPGSSANDCSTAASTTDVETHPSELSLTQSSSVAALVEASPLPTSSQSDREPSRTPPMVEHPAPAHTAPTEPHIEPQVKNSDQEKSAVARPQEKPVVNQESDTHLAEQGDPFAQYRLGRHFAKQEGRQAPESVSWYKKAFVGLHRLAEAGNGQAMYVLGVMYAYGRGVERDISQARRWLAQAVEHKIAAAQPVLANLPISPRANSHLHAAEQAKARKQQN</sequence>
<protein>
    <recommendedName>
        <fullName evidence="5">Beta-lactamase</fullName>
    </recommendedName>
</protein>
<feature type="compositionally biased region" description="Polar residues" evidence="1">
    <location>
        <begin position="65"/>
        <end position="114"/>
    </location>
</feature>
<feature type="transmembrane region" description="Helical" evidence="2">
    <location>
        <begin position="44"/>
        <end position="62"/>
    </location>
</feature>
<gene>
    <name evidence="3" type="ORF">COMA1_40070</name>
</gene>
<evidence type="ECO:0000256" key="1">
    <source>
        <dbReference type="SAM" id="MobiDB-lite"/>
    </source>
</evidence>
<dbReference type="EMBL" id="CZQA01000010">
    <property type="protein sequence ID" value="CUS37470.1"/>
    <property type="molecule type" value="Genomic_DNA"/>
</dbReference>
<keyword evidence="4" id="KW-1185">Reference proteome</keyword>